<dbReference type="AlphaFoldDB" id="A0A2U3ECM4"/>
<feature type="region of interest" description="Disordered" evidence="1">
    <location>
        <begin position="1"/>
        <end position="30"/>
    </location>
</feature>
<gene>
    <name evidence="2" type="ORF">PCL_10833</name>
</gene>
<proteinExistence type="predicted"/>
<evidence type="ECO:0000313" key="2">
    <source>
        <dbReference type="EMBL" id="PWI72210.1"/>
    </source>
</evidence>
<evidence type="ECO:0000256" key="1">
    <source>
        <dbReference type="SAM" id="MobiDB-lite"/>
    </source>
</evidence>
<sequence length="578" mass="62934">MPTVATPSGHLRDPPEMMHLQPGDADRSASQPVIHSLPERVTALTLHHGPFCAARDTREEWRALALPPTDRREKDRCLASLSPGERCKPAGTVTAHAAAVSLGDLDESSKLSKTVVHMGHHGSGGLHYLGWGGGQTLQQNRTNTISSQQLNVYWQPTPEASKQIRSLLSLGVPRRVELRSSPARCTGRRGVVVLCWFYRPTWFSSSLAGACVGDNLSVLHWLTAKVPTARIMSTFDLAIGCQGPLPVRTWTQHVTRSTQEQCRRRRTHRTFTRSQAQAMWPDDSLALASTGPRQASRRPTPGSPPPTSIAIVLPSLTLLYSTMQYGIDRGLGKRMEQNASHASALLTYLRAIFAQLVDWIQEPVRRAARDETVVTAHGIPKRGTTLVQSRRAAPARWLNPVAVMSRPRRHGAPNQWNGSNLHGMELMETPLASNSSVPSSTGHTEADPYFAANGQIMQCVCVVNEPRRRLEALTEALSGNPREGTLQLPDGSVVGILGIAVGHFSPLLHASVSSSVNPGQGEDMFDWATASFIAEVCNCRTTARQVAIRPEGDLVEGLKIGASSPQRHARMQEAAVLL</sequence>
<accession>A0A2U3ECM4</accession>
<dbReference type="Proteomes" id="UP000245956">
    <property type="component" value="Unassembled WGS sequence"/>
</dbReference>
<feature type="region of interest" description="Disordered" evidence="1">
    <location>
        <begin position="288"/>
        <end position="308"/>
    </location>
</feature>
<comment type="caution">
    <text evidence="2">The sequence shown here is derived from an EMBL/GenBank/DDBJ whole genome shotgun (WGS) entry which is preliminary data.</text>
</comment>
<evidence type="ECO:0000313" key="3">
    <source>
        <dbReference type="Proteomes" id="UP000245956"/>
    </source>
</evidence>
<organism evidence="2 3">
    <name type="scientific">Purpureocillium lilacinum</name>
    <name type="common">Paecilomyces lilacinus</name>
    <dbReference type="NCBI Taxonomy" id="33203"/>
    <lineage>
        <taxon>Eukaryota</taxon>
        <taxon>Fungi</taxon>
        <taxon>Dikarya</taxon>
        <taxon>Ascomycota</taxon>
        <taxon>Pezizomycotina</taxon>
        <taxon>Sordariomycetes</taxon>
        <taxon>Hypocreomycetidae</taxon>
        <taxon>Hypocreales</taxon>
        <taxon>Ophiocordycipitaceae</taxon>
        <taxon>Purpureocillium</taxon>
    </lineage>
</organism>
<dbReference type="EMBL" id="LCWV01000006">
    <property type="protein sequence ID" value="PWI72210.1"/>
    <property type="molecule type" value="Genomic_DNA"/>
</dbReference>
<reference evidence="2 3" key="1">
    <citation type="journal article" date="2016" name="Front. Microbiol.">
        <title>Genome and transcriptome sequences reveal the specific parasitism of the nematophagous Purpureocillium lilacinum 36-1.</title>
        <authorList>
            <person name="Xie J."/>
            <person name="Li S."/>
            <person name="Mo C."/>
            <person name="Xiao X."/>
            <person name="Peng D."/>
            <person name="Wang G."/>
            <person name="Xiao Y."/>
        </authorList>
    </citation>
    <scope>NUCLEOTIDE SEQUENCE [LARGE SCALE GENOMIC DNA]</scope>
    <source>
        <strain evidence="2 3">36-1</strain>
    </source>
</reference>
<protein>
    <submittedName>
        <fullName evidence="2">Uncharacterized protein</fullName>
    </submittedName>
</protein>
<name>A0A2U3ECM4_PURLI</name>